<evidence type="ECO:0000313" key="10">
    <source>
        <dbReference type="Proteomes" id="UP000035034"/>
    </source>
</evidence>
<keyword evidence="3 8" id="KW-0349">Heme</keyword>
<dbReference type="PRINTS" id="PR00359">
    <property type="entry name" value="BP450"/>
</dbReference>
<evidence type="ECO:0000256" key="2">
    <source>
        <dbReference type="ARBA" id="ARBA00010617"/>
    </source>
</evidence>
<gene>
    <name evidence="9" type="ORF">GOEFS_032_00070</name>
</gene>
<keyword evidence="7 8" id="KW-0503">Monooxygenase</keyword>
<reference evidence="9 10" key="1">
    <citation type="submission" date="2011-12" db="EMBL/GenBank/DDBJ databases">
        <title>Whole genome shotgun sequence of Gordonia effusa NBRC 100432.</title>
        <authorList>
            <person name="Yoshida I."/>
            <person name="Takarada H."/>
            <person name="Hosoyama A."/>
            <person name="Tsuchikane K."/>
            <person name="Katsumata H."/>
            <person name="Yamazaki S."/>
            <person name="Fujita N."/>
        </authorList>
    </citation>
    <scope>NUCLEOTIDE SEQUENCE [LARGE SCALE GENOMIC DNA]</scope>
    <source>
        <strain evidence="9 10">NBRC 100432</strain>
    </source>
</reference>
<dbReference type="PANTHER" id="PTHR46696:SF4">
    <property type="entry name" value="BIOTIN BIOSYNTHESIS CYTOCHROME P450"/>
    <property type="match status" value="1"/>
</dbReference>
<dbReference type="InterPro" id="IPR036396">
    <property type="entry name" value="Cyt_P450_sf"/>
</dbReference>
<dbReference type="FunFam" id="1.10.630.10:FF:000018">
    <property type="entry name" value="Cytochrome P450 monooxygenase"/>
    <property type="match status" value="1"/>
</dbReference>
<dbReference type="Gene3D" id="1.10.630.10">
    <property type="entry name" value="Cytochrome P450"/>
    <property type="match status" value="1"/>
</dbReference>
<dbReference type="AlphaFoldDB" id="H0QX60"/>
<dbReference type="GO" id="GO:0036199">
    <property type="term" value="F:cholest-4-en-3-one 26-monooxygenase activity"/>
    <property type="evidence" value="ECO:0007669"/>
    <property type="project" value="TreeGrafter"/>
</dbReference>
<dbReference type="GO" id="GO:0008395">
    <property type="term" value="F:steroid hydroxylase activity"/>
    <property type="evidence" value="ECO:0007669"/>
    <property type="project" value="TreeGrafter"/>
</dbReference>
<comment type="cofactor">
    <cofactor evidence="1">
        <name>heme</name>
        <dbReference type="ChEBI" id="CHEBI:30413"/>
    </cofactor>
</comment>
<dbReference type="GO" id="GO:0005506">
    <property type="term" value="F:iron ion binding"/>
    <property type="evidence" value="ECO:0007669"/>
    <property type="project" value="InterPro"/>
</dbReference>
<evidence type="ECO:0000256" key="1">
    <source>
        <dbReference type="ARBA" id="ARBA00001971"/>
    </source>
</evidence>
<evidence type="ECO:0000256" key="7">
    <source>
        <dbReference type="ARBA" id="ARBA00023033"/>
    </source>
</evidence>
<dbReference type="InterPro" id="IPR001128">
    <property type="entry name" value="Cyt_P450"/>
</dbReference>
<evidence type="ECO:0000256" key="4">
    <source>
        <dbReference type="ARBA" id="ARBA00022723"/>
    </source>
</evidence>
<dbReference type="GO" id="GO:0006707">
    <property type="term" value="P:cholesterol catabolic process"/>
    <property type="evidence" value="ECO:0007669"/>
    <property type="project" value="TreeGrafter"/>
</dbReference>
<protein>
    <submittedName>
        <fullName evidence="9">Putative cytochrome P450</fullName>
    </submittedName>
</protein>
<comment type="similarity">
    <text evidence="2 8">Belongs to the cytochrome P450 family.</text>
</comment>
<evidence type="ECO:0000256" key="3">
    <source>
        <dbReference type="ARBA" id="ARBA00022617"/>
    </source>
</evidence>
<dbReference type="PROSITE" id="PS00086">
    <property type="entry name" value="CYTOCHROME_P450"/>
    <property type="match status" value="1"/>
</dbReference>
<keyword evidence="5 8" id="KW-0560">Oxidoreductase</keyword>
<dbReference type="EMBL" id="BAEH01000032">
    <property type="protein sequence ID" value="GAB17411.1"/>
    <property type="molecule type" value="Genomic_DNA"/>
</dbReference>
<evidence type="ECO:0000256" key="5">
    <source>
        <dbReference type="ARBA" id="ARBA00023002"/>
    </source>
</evidence>
<dbReference type="PANTHER" id="PTHR46696">
    <property type="entry name" value="P450, PUTATIVE (EUROFUNG)-RELATED"/>
    <property type="match status" value="1"/>
</dbReference>
<dbReference type="GO" id="GO:0020037">
    <property type="term" value="F:heme binding"/>
    <property type="evidence" value="ECO:0007669"/>
    <property type="project" value="InterPro"/>
</dbReference>
<name>H0QX60_9ACTN</name>
<sequence length="418" mass="46592">MSDTAIANGMEHLVPFDPYAYDFHEDPYPTYRRLRAQAPVYRNAEMDFWALSRHEDVRTAFRDATRLSNSWGVSLDPASYTPDAHRSMSFLALDDPKHLRIRKLVSKGFTPRRVNELSGRIRALTHEHWSKCLDAGEFDFVADFAGLLPMDVVSELLGVPTSDRAFLREQSDLLIHREEGVLDVPEAAVHAYIALFQYYSSLLGGRRKQPGQDLVSALIDAEIHDDASGELMRLTDDEIIGFMMLMVVAGNETTTKLLANAIYWGWRHPDQLAKPLADVDAVPDWTEETLRYDNSTQMLLRRVLADVEYGGLTIPAGDRVLLLVGSANRDEAAFGPDAEEYIVGRSSSDGSVGQALTSFGLGTHFCLGAHLARLEANVGLTEVARSIRDIEIDIHKAERVHSVNVRGFATLPVKVTVR</sequence>
<dbReference type="STRING" id="1077974.GOEFS_032_00070"/>
<keyword evidence="10" id="KW-1185">Reference proteome</keyword>
<evidence type="ECO:0000256" key="8">
    <source>
        <dbReference type="RuleBase" id="RU000461"/>
    </source>
</evidence>
<evidence type="ECO:0000256" key="6">
    <source>
        <dbReference type="ARBA" id="ARBA00023004"/>
    </source>
</evidence>
<accession>H0QX60</accession>
<dbReference type="Pfam" id="PF00067">
    <property type="entry name" value="p450"/>
    <property type="match status" value="1"/>
</dbReference>
<organism evidence="9 10">
    <name type="scientific">Gordonia effusa NBRC 100432</name>
    <dbReference type="NCBI Taxonomy" id="1077974"/>
    <lineage>
        <taxon>Bacteria</taxon>
        <taxon>Bacillati</taxon>
        <taxon>Actinomycetota</taxon>
        <taxon>Actinomycetes</taxon>
        <taxon>Mycobacteriales</taxon>
        <taxon>Gordoniaceae</taxon>
        <taxon>Gordonia</taxon>
    </lineage>
</organism>
<dbReference type="InterPro" id="IPR002397">
    <property type="entry name" value="Cyt_P450_B"/>
</dbReference>
<dbReference type="eggNOG" id="COG2124">
    <property type="taxonomic scope" value="Bacteria"/>
</dbReference>
<keyword evidence="4 8" id="KW-0479">Metal-binding</keyword>
<dbReference type="SUPFAM" id="SSF48264">
    <property type="entry name" value="Cytochrome P450"/>
    <property type="match status" value="1"/>
</dbReference>
<keyword evidence="6 8" id="KW-0408">Iron</keyword>
<proteinExistence type="inferred from homology"/>
<comment type="caution">
    <text evidence="9">The sequence shown here is derived from an EMBL/GenBank/DDBJ whole genome shotgun (WGS) entry which is preliminary data.</text>
</comment>
<dbReference type="InterPro" id="IPR017972">
    <property type="entry name" value="Cyt_P450_CS"/>
</dbReference>
<dbReference type="OrthoDB" id="3213397at2"/>
<evidence type="ECO:0000313" key="9">
    <source>
        <dbReference type="EMBL" id="GAB17411.1"/>
    </source>
</evidence>
<dbReference type="Proteomes" id="UP000035034">
    <property type="component" value="Unassembled WGS sequence"/>
</dbReference>